<dbReference type="EMBL" id="IACK01169969">
    <property type="protein sequence ID" value="LAA94162.1"/>
    <property type="molecule type" value="Transcribed_RNA"/>
</dbReference>
<sequence>MKPDIKDYVKSCSICATMKHRTGKNPGLLQKVAEPTKPWEEIAELPVSGGNTVVWTVIDLFSKQYHFTAPKGLPSAKKLAKLFMKHIYKFWREFLKSIGSSQ</sequence>
<accession>A0A2D4JCE3</accession>
<evidence type="ECO:0000313" key="1">
    <source>
        <dbReference type="EMBL" id="LAA94162.1"/>
    </source>
</evidence>
<protein>
    <recommendedName>
        <fullName evidence="2">Integrase catalytic domain-containing protein</fullName>
    </recommendedName>
</protein>
<dbReference type="PANTHER" id="PTHR37984">
    <property type="entry name" value="PROTEIN CBG26694"/>
    <property type="match status" value="1"/>
</dbReference>
<reference evidence="1" key="1">
    <citation type="submission" date="2017-07" db="EMBL/GenBank/DDBJ databases">
        <authorList>
            <person name="Mikheyev A."/>
            <person name="Grau M."/>
        </authorList>
    </citation>
    <scope>NUCLEOTIDE SEQUENCE</scope>
    <source>
        <tissue evidence="1">Venom_gland</tissue>
    </source>
</reference>
<proteinExistence type="predicted"/>
<dbReference type="AlphaFoldDB" id="A0A2D4JCE3"/>
<dbReference type="InterPro" id="IPR050951">
    <property type="entry name" value="Retrovirus_Pol_polyprotein"/>
</dbReference>
<organism evidence="1">
    <name type="scientific">Micrurus lemniscatus lemniscatus</name>
    <dbReference type="NCBI Taxonomy" id="129467"/>
    <lineage>
        <taxon>Eukaryota</taxon>
        <taxon>Metazoa</taxon>
        <taxon>Chordata</taxon>
        <taxon>Craniata</taxon>
        <taxon>Vertebrata</taxon>
        <taxon>Euteleostomi</taxon>
        <taxon>Lepidosauria</taxon>
        <taxon>Squamata</taxon>
        <taxon>Bifurcata</taxon>
        <taxon>Unidentata</taxon>
        <taxon>Episquamata</taxon>
        <taxon>Toxicofera</taxon>
        <taxon>Serpentes</taxon>
        <taxon>Colubroidea</taxon>
        <taxon>Elapidae</taxon>
        <taxon>Elapinae</taxon>
        <taxon>Micrurus</taxon>
    </lineage>
</organism>
<name>A0A2D4JCE3_MICLE</name>
<reference evidence="1" key="2">
    <citation type="submission" date="2017-11" db="EMBL/GenBank/DDBJ databases">
        <title>Coralsnake Venomics: Analyses of Venom Gland Transcriptomes and Proteomes of Six Brazilian Taxa.</title>
        <authorList>
            <person name="Aird S.D."/>
            <person name="Jorge da Silva N."/>
            <person name="Qiu L."/>
            <person name="Villar-Briones A."/>
            <person name="Aparecida-Saddi V."/>
            <person name="Campos-Telles M.P."/>
            <person name="Grau M."/>
            <person name="Mikheyev A.S."/>
        </authorList>
    </citation>
    <scope>NUCLEOTIDE SEQUENCE</scope>
    <source>
        <tissue evidence="1">Venom_gland</tissue>
    </source>
</reference>
<evidence type="ECO:0008006" key="2">
    <source>
        <dbReference type="Google" id="ProtNLM"/>
    </source>
</evidence>
<dbReference type="PANTHER" id="PTHR37984:SF15">
    <property type="entry name" value="INTEGRASE CATALYTIC DOMAIN-CONTAINING PROTEIN"/>
    <property type="match status" value="1"/>
</dbReference>